<evidence type="ECO:0000313" key="5">
    <source>
        <dbReference type="Proteomes" id="UP000799444"/>
    </source>
</evidence>
<keyword evidence="2" id="KW-1133">Transmembrane helix</keyword>
<protein>
    <recommendedName>
        <fullName evidence="3">DUF6594 domain-containing protein</fullName>
    </recommendedName>
</protein>
<name>A0A9P4QRL4_9PLEO</name>
<dbReference type="Proteomes" id="UP000799444">
    <property type="component" value="Unassembled WGS sequence"/>
</dbReference>
<keyword evidence="2" id="KW-0472">Membrane</keyword>
<reference evidence="4" key="1">
    <citation type="journal article" date="2020" name="Stud. Mycol.">
        <title>101 Dothideomycetes genomes: a test case for predicting lifestyles and emergence of pathogens.</title>
        <authorList>
            <person name="Haridas S."/>
            <person name="Albert R."/>
            <person name="Binder M."/>
            <person name="Bloem J."/>
            <person name="Labutti K."/>
            <person name="Salamov A."/>
            <person name="Andreopoulos B."/>
            <person name="Baker S."/>
            <person name="Barry K."/>
            <person name="Bills G."/>
            <person name="Bluhm B."/>
            <person name="Cannon C."/>
            <person name="Castanera R."/>
            <person name="Culley D."/>
            <person name="Daum C."/>
            <person name="Ezra D."/>
            <person name="Gonzalez J."/>
            <person name="Henrissat B."/>
            <person name="Kuo A."/>
            <person name="Liang C."/>
            <person name="Lipzen A."/>
            <person name="Lutzoni F."/>
            <person name="Magnuson J."/>
            <person name="Mondo S."/>
            <person name="Nolan M."/>
            <person name="Ohm R."/>
            <person name="Pangilinan J."/>
            <person name="Park H.-J."/>
            <person name="Ramirez L."/>
            <person name="Alfaro M."/>
            <person name="Sun H."/>
            <person name="Tritt A."/>
            <person name="Yoshinaga Y."/>
            <person name="Zwiers L.-H."/>
            <person name="Turgeon B."/>
            <person name="Goodwin S."/>
            <person name="Spatafora J."/>
            <person name="Crous P."/>
            <person name="Grigoriev I."/>
        </authorList>
    </citation>
    <scope>NUCLEOTIDE SEQUENCE</scope>
    <source>
        <strain evidence="4">CBS 125425</strain>
    </source>
</reference>
<dbReference type="Pfam" id="PF20237">
    <property type="entry name" value="DUF6594"/>
    <property type="match status" value="1"/>
</dbReference>
<organism evidence="4 5">
    <name type="scientific">Polyplosphaeria fusca</name>
    <dbReference type="NCBI Taxonomy" id="682080"/>
    <lineage>
        <taxon>Eukaryota</taxon>
        <taxon>Fungi</taxon>
        <taxon>Dikarya</taxon>
        <taxon>Ascomycota</taxon>
        <taxon>Pezizomycotina</taxon>
        <taxon>Dothideomycetes</taxon>
        <taxon>Pleosporomycetidae</taxon>
        <taxon>Pleosporales</taxon>
        <taxon>Tetraplosphaeriaceae</taxon>
        <taxon>Polyplosphaeria</taxon>
    </lineage>
</organism>
<feature type="transmembrane region" description="Helical" evidence="2">
    <location>
        <begin position="276"/>
        <end position="293"/>
    </location>
</feature>
<feature type="transmembrane region" description="Helical" evidence="2">
    <location>
        <begin position="243"/>
        <end position="269"/>
    </location>
</feature>
<sequence length="322" mass="36613">MAIPLPHLSPQPTTQAPSSPLQAPNDPDQYAEQHVKGYPLLAYWFAQHPRALHLRRFSALSVRMLLHHQHRLVDLEDKLLKRENEDAASKETDKRMRVKDFKFLNNERVVDGESANTQGALYKEINATLKDYEDALIRFNALGTRRWDFFLIEQVQHCLASPDGCDLALRGKDGHVWGTTAHPRSFAPDMIQVIQQNDPGFFRTYLLGKMDAWVLQRLRLRGWMGLQSNPDRFKGFSHSLSTWYAVASIIGNSATLLIFSSFLGVLYVLEGTDPRLMIALVTSLVAILSYYIFKNETFLTQVAVIFAVTVPQLTNNNCKNNV</sequence>
<keyword evidence="2" id="KW-0812">Transmembrane</keyword>
<comment type="caution">
    <text evidence="4">The sequence shown here is derived from an EMBL/GenBank/DDBJ whole genome shotgun (WGS) entry which is preliminary data.</text>
</comment>
<gene>
    <name evidence="4" type="ORF">EJ04DRAFT_580063</name>
</gene>
<feature type="compositionally biased region" description="Low complexity" evidence="1">
    <location>
        <begin position="8"/>
        <end position="22"/>
    </location>
</feature>
<dbReference type="EMBL" id="ML996224">
    <property type="protein sequence ID" value="KAF2730148.1"/>
    <property type="molecule type" value="Genomic_DNA"/>
</dbReference>
<feature type="region of interest" description="Disordered" evidence="1">
    <location>
        <begin position="1"/>
        <end position="29"/>
    </location>
</feature>
<evidence type="ECO:0000313" key="4">
    <source>
        <dbReference type="EMBL" id="KAF2730148.1"/>
    </source>
</evidence>
<dbReference type="AlphaFoldDB" id="A0A9P4QRL4"/>
<evidence type="ECO:0000256" key="1">
    <source>
        <dbReference type="SAM" id="MobiDB-lite"/>
    </source>
</evidence>
<dbReference type="OrthoDB" id="3795595at2759"/>
<evidence type="ECO:0000259" key="3">
    <source>
        <dbReference type="Pfam" id="PF20237"/>
    </source>
</evidence>
<evidence type="ECO:0000256" key="2">
    <source>
        <dbReference type="SAM" id="Phobius"/>
    </source>
</evidence>
<dbReference type="PANTHER" id="PTHR34502:SF5">
    <property type="entry name" value="DUF6594 DOMAIN-CONTAINING PROTEIN"/>
    <property type="match status" value="1"/>
</dbReference>
<keyword evidence="5" id="KW-1185">Reference proteome</keyword>
<proteinExistence type="predicted"/>
<feature type="domain" description="DUF6594" evidence="3">
    <location>
        <begin position="38"/>
        <end position="296"/>
    </location>
</feature>
<accession>A0A9P4QRL4</accession>
<dbReference type="PANTHER" id="PTHR34502">
    <property type="entry name" value="DUF6594 DOMAIN-CONTAINING PROTEIN-RELATED"/>
    <property type="match status" value="1"/>
</dbReference>
<dbReference type="InterPro" id="IPR046529">
    <property type="entry name" value="DUF6594"/>
</dbReference>